<evidence type="ECO:0000313" key="3">
    <source>
        <dbReference type="Proteomes" id="UP001498421"/>
    </source>
</evidence>
<feature type="domain" description="AAA+ ATPase" evidence="1">
    <location>
        <begin position="1"/>
        <end position="128"/>
    </location>
</feature>
<proteinExistence type="predicted"/>
<comment type="caution">
    <text evidence="2">The sequence shown here is derived from an EMBL/GenBank/DDBJ whole genome shotgun (WGS) entry which is preliminary data.</text>
</comment>
<keyword evidence="3" id="KW-1185">Reference proteome</keyword>
<sequence length="209" mass="23325">RGVIVLLCGPAGVGKTLTTEAVADNSKAPLYILSSGDPGSTPEKLEPALESALACCQLWDAMLLLDEADVFLQRRGSDSKKRNELVSAFLRHLEYYQGLLFLTTNRIDAIDPAFRARIDLIVPYTPLDVARRKHVWLNFLQRLPPDAIVLQEGDIDELAKNELNGREIKNLLKSALIVATRDQPLRMHHFELMLSVRKRATSLGLDLIT</sequence>
<evidence type="ECO:0000259" key="1">
    <source>
        <dbReference type="SMART" id="SM00382"/>
    </source>
</evidence>
<protein>
    <recommendedName>
        <fullName evidence="1">AAA+ ATPase domain-containing protein</fullName>
    </recommendedName>
</protein>
<dbReference type="InterPro" id="IPR027417">
    <property type="entry name" value="P-loop_NTPase"/>
</dbReference>
<reference evidence="2 3" key="1">
    <citation type="journal article" date="2025" name="Microbiol. Resour. Announc.">
        <title>Draft genome sequences for Neonectria magnoliae and Neonectria punicea, canker pathogens of Liriodendron tulipifera and Acer saccharum in West Virginia.</title>
        <authorList>
            <person name="Petronek H.M."/>
            <person name="Kasson M.T."/>
            <person name="Metheny A.M."/>
            <person name="Stauder C.M."/>
            <person name="Lovett B."/>
            <person name="Lynch S.C."/>
            <person name="Garnas J.R."/>
            <person name="Kasson L.R."/>
            <person name="Stajich J.E."/>
        </authorList>
    </citation>
    <scope>NUCLEOTIDE SEQUENCE [LARGE SCALE GENOMIC DNA]</scope>
    <source>
        <strain evidence="2 3">NRRL 64651</strain>
    </source>
</reference>
<organism evidence="2 3">
    <name type="scientific">Neonectria magnoliae</name>
    <dbReference type="NCBI Taxonomy" id="2732573"/>
    <lineage>
        <taxon>Eukaryota</taxon>
        <taxon>Fungi</taxon>
        <taxon>Dikarya</taxon>
        <taxon>Ascomycota</taxon>
        <taxon>Pezizomycotina</taxon>
        <taxon>Sordariomycetes</taxon>
        <taxon>Hypocreomycetidae</taxon>
        <taxon>Hypocreales</taxon>
        <taxon>Nectriaceae</taxon>
        <taxon>Neonectria</taxon>
    </lineage>
</organism>
<dbReference type="InterPro" id="IPR003593">
    <property type="entry name" value="AAA+_ATPase"/>
</dbReference>
<dbReference type="Gene3D" id="3.40.50.300">
    <property type="entry name" value="P-loop containing nucleotide triphosphate hydrolases"/>
    <property type="match status" value="1"/>
</dbReference>
<dbReference type="PANTHER" id="PTHR46411">
    <property type="entry name" value="FAMILY ATPASE, PUTATIVE-RELATED"/>
    <property type="match status" value="1"/>
</dbReference>
<evidence type="ECO:0000313" key="2">
    <source>
        <dbReference type="EMBL" id="KAK7426435.1"/>
    </source>
</evidence>
<dbReference type="SUPFAM" id="SSF52540">
    <property type="entry name" value="P-loop containing nucleoside triphosphate hydrolases"/>
    <property type="match status" value="1"/>
</dbReference>
<dbReference type="Pfam" id="PF00004">
    <property type="entry name" value="AAA"/>
    <property type="match status" value="1"/>
</dbReference>
<gene>
    <name evidence="2" type="ORF">QQZ08_007030</name>
</gene>
<dbReference type="SMART" id="SM00382">
    <property type="entry name" value="AAA"/>
    <property type="match status" value="1"/>
</dbReference>
<dbReference type="EMBL" id="JAZAVK010000066">
    <property type="protein sequence ID" value="KAK7426435.1"/>
    <property type="molecule type" value="Genomic_DNA"/>
</dbReference>
<dbReference type="InterPro" id="IPR003959">
    <property type="entry name" value="ATPase_AAA_core"/>
</dbReference>
<dbReference type="CDD" id="cd19481">
    <property type="entry name" value="RecA-like_protease"/>
    <property type="match status" value="1"/>
</dbReference>
<accession>A0ABR1HYT5</accession>
<feature type="non-terminal residue" evidence="2">
    <location>
        <position position="1"/>
    </location>
</feature>
<dbReference type="PANTHER" id="PTHR46411:SF3">
    <property type="entry name" value="AAA+ ATPASE DOMAIN-CONTAINING PROTEIN"/>
    <property type="match status" value="1"/>
</dbReference>
<name>A0ABR1HYT5_9HYPO</name>
<dbReference type="Proteomes" id="UP001498421">
    <property type="component" value="Unassembled WGS sequence"/>
</dbReference>